<gene>
    <name evidence="1" type="ORF">L211DRAFT_348831</name>
</gene>
<sequence>MVCSNCSVWGDYPYTFYYCWRATCPMVAPPAKRKGTYARNWIRRARACSWWIAKPQASRWRKSQHWGAGEKMVMDEINWHTMTSVYVQFTFSLRSVYVQFTFSLRSVYEMMLSI</sequence>
<protein>
    <submittedName>
        <fullName evidence="1">Uncharacterized protein</fullName>
    </submittedName>
</protein>
<accession>A0A3N4LN40</accession>
<dbReference type="EMBL" id="ML121554">
    <property type="protein sequence ID" value="RPB22101.1"/>
    <property type="molecule type" value="Genomic_DNA"/>
</dbReference>
<keyword evidence="2" id="KW-1185">Reference proteome</keyword>
<reference evidence="1 2" key="1">
    <citation type="journal article" date="2018" name="Nat. Ecol. Evol.">
        <title>Pezizomycetes genomes reveal the molecular basis of ectomycorrhizal truffle lifestyle.</title>
        <authorList>
            <person name="Murat C."/>
            <person name="Payen T."/>
            <person name="Noel B."/>
            <person name="Kuo A."/>
            <person name="Morin E."/>
            <person name="Chen J."/>
            <person name="Kohler A."/>
            <person name="Krizsan K."/>
            <person name="Balestrini R."/>
            <person name="Da Silva C."/>
            <person name="Montanini B."/>
            <person name="Hainaut M."/>
            <person name="Levati E."/>
            <person name="Barry K.W."/>
            <person name="Belfiori B."/>
            <person name="Cichocki N."/>
            <person name="Clum A."/>
            <person name="Dockter R.B."/>
            <person name="Fauchery L."/>
            <person name="Guy J."/>
            <person name="Iotti M."/>
            <person name="Le Tacon F."/>
            <person name="Lindquist E.A."/>
            <person name="Lipzen A."/>
            <person name="Malagnac F."/>
            <person name="Mello A."/>
            <person name="Molinier V."/>
            <person name="Miyauchi S."/>
            <person name="Poulain J."/>
            <person name="Riccioni C."/>
            <person name="Rubini A."/>
            <person name="Sitrit Y."/>
            <person name="Splivallo R."/>
            <person name="Traeger S."/>
            <person name="Wang M."/>
            <person name="Zifcakova L."/>
            <person name="Wipf D."/>
            <person name="Zambonelli A."/>
            <person name="Paolocci F."/>
            <person name="Nowrousian M."/>
            <person name="Ottonello S."/>
            <person name="Baldrian P."/>
            <person name="Spatafora J.W."/>
            <person name="Henrissat B."/>
            <person name="Nagy L.G."/>
            <person name="Aury J.M."/>
            <person name="Wincker P."/>
            <person name="Grigoriev I.V."/>
            <person name="Bonfante P."/>
            <person name="Martin F.M."/>
        </authorList>
    </citation>
    <scope>NUCLEOTIDE SEQUENCE [LARGE SCALE GENOMIC DNA]</scope>
    <source>
        <strain evidence="1 2">ATCC MYA-4762</strain>
    </source>
</reference>
<dbReference type="Proteomes" id="UP000267821">
    <property type="component" value="Unassembled WGS sequence"/>
</dbReference>
<dbReference type="InParanoid" id="A0A3N4LN40"/>
<evidence type="ECO:0000313" key="2">
    <source>
        <dbReference type="Proteomes" id="UP000267821"/>
    </source>
</evidence>
<dbReference type="AlphaFoldDB" id="A0A3N4LN40"/>
<evidence type="ECO:0000313" key="1">
    <source>
        <dbReference type="EMBL" id="RPB22101.1"/>
    </source>
</evidence>
<proteinExistence type="predicted"/>
<organism evidence="1 2">
    <name type="scientific">Terfezia boudieri ATCC MYA-4762</name>
    <dbReference type="NCBI Taxonomy" id="1051890"/>
    <lineage>
        <taxon>Eukaryota</taxon>
        <taxon>Fungi</taxon>
        <taxon>Dikarya</taxon>
        <taxon>Ascomycota</taxon>
        <taxon>Pezizomycotina</taxon>
        <taxon>Pezizomycetes</taxon>
        <taxon>Pezizales</taxon>
        <taxon>Pezizaceae</taxon>
        <taxon>Terfezia</taxon>
    </lineage>
</organism>
<name>A0A3N4LN40_9PEZI</name>